<keyword evidence="1" id="KW-0812">Transmembrane</keyword>
<evidence type="ECO:0000313" key="2">
    <source>
        <dbReference type="EMBL" id="CVK16981.1"/>
    </source>
</evidence>
<protein>
    <submittedName>
        <fullName evidence="2">Uncharacterized protein</fullName>
    </submittedName>
</protein>
<feature type="transmembrane region" description="Helical" evidence="1">
    <location>
        <begin position="37"/>
        <end position="59"/>
    </location>
</feature>
<name>A0A0X3ARF4_9FLAO</name>
<evidence type="ECO:0000313" key="3">
    <source>
        <dbReference type="Proteomes" id="UP000182761"/>
    </source>
</evidence>
<sequence length="96" mass="11587">MVYFIYSLFFTVFIIISFKLYKFLLKTTDIMKYMFYIILYVVGILLFFQAAEMIIKYLYNPIPAEYLNFMFLTYLFATMIGFISITIITVKKLKKK</sequence>
<dbReference type="EMBL" id="FCOR01000013">
    <property type="protein sequence ID" value="CVK16981.1"/>
    <property type="molecule type" value="Genomic_DNA"/>
</dbReference>
<keyword evidence="1" id="KW-0472">Membrane</keyword>
<keyword evidence="3" id="KW-1185">Reference proteome</keyword>
<feature type="transmembrane region" description="Helical" evidence="1">
    <location>
        <begin position="71"/>
        <end position="90"/>
    </location>
</feature>
<gene>
    <name evidence="2" type="ORF">Ga0061079_11355</name>
</gene>
<dbReference type="AlphaFoldDB" id="A0A0X3ARF4"/>
<dbReference type="STRING" id="1586267.GCA_001418685_01849"/>
<evidence type="ECO:0000256" key="1">
    <source>
        <dbReference type="SAM" id="Phobius"/>
    </source>
</evidence>
<proteinExistence type="predicted"/>
<reference evidence="2 3" key="1">
    <citation type="submission" date="2016-01" db="EMBL/GenBank/DDBJ databases">
        <authorList>
            <person name="McClelland M."/>
            <person name="Jain A."/>
            <person name="Saraogi P."/>
            <person name="Mendelson R."/>
            <person name="Westerman R."/>
            <person name="SanMiguel P."/>
            <person name="Csonka L."/>
        </authorList>
    </citation>
    <scope>NUCLEOTIDE SEQUENCE [LARGE SCALE GENOMIC DNA]</scope>
    <source>
        <strain evidence="2 3">R-53146</strain>
    </source>
</reference>
<feature type="transmembrane region" description="Helical" evidence="1">
    <location>
        <begin position="6"/>
        <end position="25"/>
    </location>
</feature>
<accession>A0A0X3ARF4</accession>
<dbReference type="Proteomes" id="UP000182761">
    <property type="component" value="Unassembled WGS sequence"/>
</dbReference>
<keyword evidence="1" id="KW-1133">Transmembrane helix</keyword>
<organism evidence="2 3">
    <name type="scientific">Apibacter mensalis</name>
    <dbReference type="NCBI Taxonomy" id="1586267"/>
    <lineage>
        <taxon>Bacteria</taxon>
        <taxon>Pseudomonadati</taxon>
        <taxon>Bacteroidota</taxon>
        <taxon>Flavobacteriia</taxon>
        <taxon>Flavobacteriales</taxon>
        <taxon>Weeksellaceae</taxon>
        <taxon>Apibacter</taxon>
    </lineage>
</organism>